<accession>A0ACC2N415</accession>
<dbReference type="EMBL" id="CM056744">
    <property type="protein sequence ID" value="KAJ8665915.1"/>
    <property type="molecule type" value="Genomic_DNA"/>
</dbReference>
<organism evidence="1 2">
    <name type="scientific">Eretmocerus hayati</name>
    <dbReference type="NCBI Taxonomy" id="131215"/>
    <lineage>
        <taxon>Eukaryota</taxon>
        <taxon>Metazoa</taxon>
        <taxon>Ecdysozoa</taxon>
        <taxon>Arthropoda</taxon>
        <taxon>Hexapoda</taxon>
        <taxon>Insecta</taxon>
        <taxon>Pterygota</taxon>
        <taxon>Neoptera</taxon>
        <taxon>Endopterygota</taxon>
        <taxon>Hymenoptera</taxon>
        <taxon>Apocrita</taxon>
        <taxon>Proctotrupomorpha</taxon>
        <taxon>Chalcidoidea</taxon>
        <taxon>Aphelinidae</taxon>
        <taxon>Aphelininae</taxon>
        <taxon>Eretmocerus</taxon>
    </lineage>
</organism>
<sequence length="314" mass="35327">MRSDIALPLYTEYNTLKHAPRRRTHSSSVLLPSPPRYHPPPATTTPTPKRLASPPSPSVAREAKQLCSQRVSPLAPICDLQHSPVAMGSNGKSHDDSVPPKYFPMFLEKFDERMTEVNSSIGRLDGKISERIGRVENQLVDVRHDLGQVVQKSILVDGAEVLITGLPKQPDVPNVNIVNSLSNFLEVPRLLNSIVDMRVWTGPDMSNTRNVPTDRTDTQSSSSSVITSPESQLFSKVVKFLSPTVRDEFISRCSELKDESIQHIFNINGTSQVFCKNLWPPEVYRLFKKTYNISRNLNYERPVVKNLVICVRRT</sequence>
<evidence type="ECO:0000313" key="1">
    <source>
        <dbReference type="EMBL" id="KAJ8665915.1"/>
    </source>
</evidence>
<reference evidence="1" key="1">
    <citation type="submission" date="2023-04" db="EMBL/GenBank/DDBJ databases">
        <title>A chromosome-level genome assembly of the parasitoid wasp Eretmocerus hayati.</title>
        <authorList>
            <person name="Zhong Y."/>
            <person name="Liu S."/>
            <person name="Liu Y."/>
        </authorList>
    </citation>
    <scope>NUCLEOTIDE SEQUENCE</scope>
    <source>
        <strain evidence="1">ZJU_SS_LIU_2023</strain>
    </source>
</reference>
<name>A0ACC2N415_9HYME</name>
<dbReference type="Proteomes" id="UP001239111">
    <property type="component" value="Chromosome 4"/>
</dbReference>
<gene>
    <name evidence="1" type="ORF">QAD02_007577</name>
</gene>
<evidence type="ECO:0000313" key="2">
    <source>
        <dbReference type="Proteomes" id="UP001239111"/>
    </source>
</evidence>
<protein>
    <submittedName>
        <fullName evidence="1">Uncharacterized protein</fullName>
    </submittedName>
</protein>
<comment type="caution">
    <text evidence="1">The sequence shown here is derived from an EMBL/GenBank/DDBJ whole genome shotgun (WGS) entry which is preliminary data.</text>
</comment>
<proteinExistence type="predicted"/>
<keyword evidence="2" id="KW-1185">Reference proteome</keyword>